<gene>
    <name evidence="4" type="ORF">METZ01_LOCUS392965</name>
</gene>
<name>A0A382V2J3_9ZZZZ</name>
<accession>A0A382V2J3</accession>
<evidence type="ECO:0000256" key="1">
    <source>
        <dbReference type="ARBA" id="ARBA00004948"/>
    </source>
</evidence>
<protein>
    <recommendedName>
        <fullName evidence="3">Thiamine phosphate synthase/TenI domain-containing protein</fullName>
    </recommendedName>
</protein>
<dbReference type="PANTHER" id="PTHR20857">
    <property type="entry name" value="THIAMINE-PHOSPHATE PYROPHOSPHORYLASE"/>
    <property type="match status" value="1"/>
</dbReference>
<evidence type="ECO:0000313" key="4">
    <source>
        <dbReference type="EMBL" id="SVD40111.1"/>
    </source>
</evidence>
<organism evidence="4">
    <name type="scientific">marine metagenome</name>
    <dbReference type="NCBI Taxonomy" id="408172"/>
    <lineage>
        <taxon>unclassified sequences</taxon>
        <taxon>metagenomes</taxon>
        <taxon>ecological metagenomes</taxon>
    </lineage>
</organism>
<dbReference type="GO" id="GO:0009228">
    <property type="term" value="P:thiamine biosynthetic process"/>
    <property type="evidence" value="ECO:0007669"/>
    <property type="project" value="UniProtKB-KW"/>
</dbReference>
<dbReference type="AlphaFoldDB" id="A0A382V2J3"/>
<dbReference type="Gene3D" id="3.20.20.70">
    <property type="entry name" value="Aldolase class I"/>
    <property type="match status" value="1"/>
</dbReference>
<keyword evidence="2" id="KW-0784">Thiamine biosynthesis</keyword>
<dbReference type="InterPro" id="IPR036206">
    <property type="entry name" value="ThiamineP_synth_sf"/>
</dbReference>
<reference evidence="4" key="1">
    <citation type="submission" date="2018-05" db="EMBL/GenBank/DDBJ databases">
        <authorList>
            <person name="Lanie J.A."/>
            <person name="Ng W.-L."/>
            <person name="Kazmierczak K.M."/>
            <person name="Andrzejewski T.M."/>
            <person name="Davidsen T.M."/>
            <person name="Wayne K.J."/>
            <person name="Tettelin H."/>
            <person name="Glass J.I."/>
            <person name="Rusch D."/>
            <person name="Podicherti R."/>
            <person name="Tsui H.-C.T."/>
            <person name="Winkler M.E."/>
        </authorList>
    </citation>
    <scope>NUCLEOTIDE SEQUENCE</scope>
</reference>
<dbReference type="EMBL" id="UINC01148305">
    <property type="protein sequence ID" value="SVD40111.1"/>
    <property type="molecule type" value="Genomic_DNA"/>
</dbReference>
<dbReference type="InterPro" id="IPR022998">
    <property type="entry name" value="ThiamineP_synth_TenI"/>
</dbReference>
<evidence type="ECO:0000256" key="2">
    <source>
        <dbReference type="ARBA" id="ARBA00022977"/>
    </source>
</evidence>
<dbReference type="InterPro" id="IPR013785">
    <property type="entry name" value="Aldolase_TIM"/>
</dbReference>
<dbReference type="SUPFAM" id="SSF51391">
    <property type="entry name" value="Thiamin phosphate synthase"/>
    <property type="match status" value="1"/>
</dbReference>
<feature type="domain" description="Thiamine phosphate synthase/TenI" evidence="3">
    <location>
        <begin position="10"/>
        <end position="83"/>
    </location>
</feature>
<evidence type="ECO:0000259" key="3">
    <source>
        <dbReference type="Pfam" id="PF02581"/>
    </source>
</evidence>
<dbReference type="CDD" id="cd00564">
    <property type="entry name" value="TMP_TenI"/>
    <property type="match status" value="1"/>
</dbReference>
<dbReference type="PANTHER" id="PTHR20857:SF15">
    <property type="entry name" value="THIAMINE-PHOSPHATE SYNTHASE"/>
    <property type="match status" value="1"/>
</dbReference>
<sequence length="83" mass="9016">MAITLPDPALCFVTDRDQTAGRPLDVVVEAAIDGGVNMVQLRERDLPGGHLLNWAFRLRQITAGKALFIVNDRIDIAMLSGAD</sequence>
<dbReference type="GO" id="GO:0004789">
    <property type="term" value="F:thiamine-phosphate diphosphorylase activity"/>
    <property type="evidence" value="ECO:0007669"/>
    <property type="project" value="TreeGrafter"/>
</dbReference>
<comment type="pathway">
    <text evidence="1">Cofactor biosynthesis; thiamine diphosphate biosynthesis.</text>
</comment>
<proteinExistence type="predicted"/>
<dbReference type="Pfam" id="PF02581">
    <property type="entry name" value="TMP-TENI"/>
    <property type="match status" value="1"/>
</dbReference>
<feature type="non-terminal residue" evidence="4">
    <location>
        <position position="83"/>
    </location>
</feature>
<dbReference type="GO" id="GO:0005737">
    <property type="term" value="C:cytoplasm"/>
    <property type="evidence" value="ECO:0007669"/>
    <property type="project" value="TreeGrafter"/>
</dbReference>